<sequence length="42" mass="4352">MVSGSWSTALMTALVQSVEASLHARNTASPAASARRPAELQP</sequence>
<evidence type="ECO:0000256" key="1">
    <source>
        <dbReference type="SAM" id="MobiDB-lite"/>
    </source>
</evidence>
<organism evidence="2 3">
    <name type="scientific">Citricoccus parietis</name>
    <dbReference type="NCBI Taxonomy" id="592307"/>
    <lineage>
        <taxon>Bacteria</taxon>
        <taxon>Bacillati</taxon>
        <taxon>Actinomycetota</taxon>
        <taxon>Actinomycetes</taxon>
        <taxon>Micrococcales</taxon>
        <taxon>Micrococcaceae</taxon>
        <taxon>Citricoccus</taxon>
    </lineage>
</organism>
<proteinExistence type="predicted"/>
<reference evidence="2 3" key="1">
    <citation type="submission" date="2024-09" db="EMBL/GenBank/DDBJ databases">
        <authorList>
            <person name="Sun Q."/>
            <person name="Mori K."/>
        </authorList>
    </citation>
    <scope>NUCLEOTIDE SEQUENCE [LARGE SCALE GENOMIC DNA]</scope>
    <source>
        <strain evidence="2 3">CCM 7609</strain>
    </source>
</reference>
<gene>
    <name evidence="2" type="ORF">ACFFX0_27235</name>
</gene>
<protein>
    <submittedName>
        <fullName evidence="2">Uncharacterized protein</fullName>
    </submittedName>
</protein>
<evidence type="ECO:0000313" key="3">
    <source>
        <dbReference type="Proteomes" id="UP001589575"/>
    </source>
</evidence>
<dbReference type="EMBL" id="JBHMFI010000002">
    <property type="protein sequence ID" value="MFB9074683.1"/>
    <property type="molecule type" value="Genomic_DNA"/>
</dbReference>
<name>A0ABV5G8D9_9MICC</name>
<evidence type="ECO:0000313" key="2">
    <source>
        <dbReference type="EMBL" id="MFB9074683.1"/>
    </source>
</evidence>
<feature type="region of interest" description="Disordered" evidence="1">
    <location>
        <begin position="22"/>
        <end position="42"/>
    </location>
</feature>
<comment type="caution">
    <text evidence="2">The sequence shown here is derived from an EMBL/GenBank/DDBJ whole genome shotgun (WGS) entry which is preliminary data.</text>
</comment>
<accession>A0ABV5G8D9</accession>
<dbReference type="Proteomes" id="UP001589575">
    <property type="component" value="Unassembled WGS sequence"/>
</dbReference>
<keyword evidence="3" id="KW-1185">Reference proteome</keyword>